<evidence type="ECO:0000313" key="4">
    <source>
        <dbReference type="Proteomes" id="UP000254040"/>
    </source>
</evidence>
<reference evidence="1 3" key="1">
    <citation type="submission" date="2015-11" db="EMBL/GenBank/DDBJ databases">
        <title>Genomic analysis of 38 Legionella species identifies large and diverse effector repertoires.</title>
        <authorList>
            <person name="Burstein D."/>
            <person name="Amaro F."/>
            <person name="Zusman T."/>
            <person name="Lifshitz Z."/>
            <person name="Cohen O."/>
            <person name="Gilbert J.A."/>
            <person name="Pupko T."/>
            <person name="Shuman H.A."/>
            <person name="Segal G."/>
        </authorList>
    </citation>
    <scope>NUCLEOTIDE SEQUENCE [LARGE SCALE GENOMIC DNA]</scope>
    <source>
        <strain evidence="1 3">ATCC 43877</strain>
    </source>
</reference>
<accession>A0A378JUS0</accession>
<evidence type="ECO:0000313" key="3">
    <source>
        <dbReference type="Proteomes" id="UP000054985"/>
    </source>
</evidence>
<dbReference type="EMBL" id="UGOG01000001">
    <property type="protein sequence ID" value="STX62403.1"/>
    <property type="molecule type" value="Genomic_DNA"/>
</dbReference>
<dbReference type="AlphaFoldDB" id="A0A378JUS0"/>
<sequence>MQLIPSQLLVDALDDFEVRKTVIEDLTLTPAGDEHSYSKWIMAFWLGSSVTRNFLFNSFRTDVEAIRPYLDWGYFCILTIDRHMSLLQKESTAYRVLHHIAIRFFLNFNEHFSSLQLAPKVIFYPLIYGFGDLTTISDGTPVDNQIVKSAKSLCLEMLSQLMSWAKTPPSISPVTTKPLFSQFSKSVFSLSTFKQNITRLLTSNCLPLHAFPIESFFYGSPVVSYKFLLPGHDGVLLEGVQLRHKEKNFDTTVLVLVGQVPIEHVYINQIQQNLPDFFNAEVILINHRNFSLHSSKRADRLQDIALDIISFAKHAVSPEKSLVLYGMCGGAGPMILAAERLMNQQIPFKIIIDRFAESYSSFLSYKTLKRRMGLQQQITHEVPCLPLFLWVLLDIAAYWLIVFALYCARTPNRFDVIVHQIPDADLLILQAKGPKTLQPPFFKILKPDSPKVLSELRPAYIDFVVHPDHDLRTTFKKQRDQKKLVLKTLKRDSLKLAYSATCFPFLESVFQRFSDFFDGCLQSISNEKLTLNCADNYSIQPIDIHGIPLTFLTTRNHTPISRFIYGFYSKPAMPSIDSIHLLNKAMEEALIQTLRSNHSDENSLDIQQFKSFLSVFLNGIKNNASLIGNLADRLAVAGKHNIVSIIQDLHHCVQQVHPHELQCT</sequence>
<proteinExistence type="predicted"/>
<reference evidence="2 4" key="2">
    <citation type="submission" date="2018-06" db="EMBL/GenBank/DDBJ databases">
        <authorList>
            <consortium name="Pathogen Informatics"/>
            <person name="Doyle S."/>
        </authorList>
    </citation>
    <scope>NUCLEOTIDE SEQUENCE [LARGE SCALE GENOMIC DNA]</scope>
    <source>
        <strain evidence="2 4">NCTC12239</strain>
    </source>
</reference>
<dbReference type="Proteomes" id="UP000054985">
    <property type="component" value="Unassembled WGS sequence"/>
</dbReference>
<evidence type="ECO:0000313" key="2">
    <source>
        <dbReference type="EMBL" id="STX62403.1"/>
    </source>
</evidence>
<organism evidence="2 4">
    <name type="scientific">Legionella moravica</name>
    <dbReference type="NCBI Taxonomy" id="39962"/>
    <lineage>
        <taxon>Bacteria</taxon>
        <taxon>Pseudomonadati</taxon>
        <taxon>Pseudomonadota</taxon>
        <taxon>Gammaproteobacteria</taxon>
        <taxon>Legionellales</taxon>
        <taxon>Legionellaceae</taxon>
        <taxon>Legionella</taxon>
    </lineage>
</organism>
<protein>
    <submittedName>
        <fullName evidence="2">Uncharacterized protein</fullName>
    </submittedName>
</protein>
<gene>
    <name evidence="1" type="ORF">Lmor_2244</name>
    <name evidence="2" type="ORF">NCTC12239_01334</name>
</gene>
<dbReference type="Proteomes" id="UP000254040">
    <property type="component" value="Unassembled WGS sequence"/>
</dbReference>
<dbReference type="RefSeq" id="WP_028383083.1">
    <property type="nucleotide sequence ID" value="NZ_CAAAJG010000003.1"/>
</dbReference>
<dbReference type="OrthoDB" id="5650356at2"/>
<dbReference type="EMBL" id="LNYN01000029">
    <property type="protein sequence ID" value="KTD32306.1"/>
    <property type="molecule type" value="Genomic_DNA"/>
</dbReference>
<name>A0A378JUS0_9GAMM</name>
<keyword evidence="3" id="KW-1185">Reference proteome</keyword>
<evidence type="ECO:0000313" key="1">
    <source>
        <dbReference type="EMBL" id="KTD32306.1"/>
    </source>
</evidence>